<organism evidence="1 2">
    <name type="scientific">Armillaria solidipes</name>
    <dbReference type="NCBI Taxonomy" id="1076256"/>
    <lineage>
        <taxon>Eukaryota</taxon>
        <taxon>Fungi</taxon>
        <taxon>Dikarya</taxon>
        <taxon>Basidiomycota</taxon>
        <taxon>Agaricomycotina</taxon>
        <taxon>Agaricomycetes</taxon>
        <taxon>Agaricomycetidae</taxon>
        <taxon>Agaricales</taxon>
        <taxon>Marasmiineae</taxon>
        <taxon>Physalacriaceae</taxon>
        <taxon>Armillaria</taxon>
    </lineage>
</organism>
<reference evidence="2" key="1">
    <citation type="journal article" date="2017" name="Nat. Ecol. Evol.">
        <title>Genome expansion and lineage-specific genetic innovations in the forest pathogenic fungi Armillaria.</title>
        <authorList>
            <person name="Sipos G."/>
            <person name="Prasanna A.N."/>
            <person name="Walter M.C."/>
            <person name="O'Connor E."/>
            <person name="Balint B."/>
            <person name="Krizsan K."/>
            <person name="Kiss B."/>
            <person name="Hess J."/>
            <person name="Varga T."/>
            <person name="Slot J."/>
            <person name="Riley R."/>
            <person name="Boka B."/>
            <person name="Rigling D."/>
            <person name="Barry K."/>
            <person name="Lee J."/>
            <person name="Mihaltcheva S."/>
            <person name="LaButti K."/>
            <person name="Lipzen A."/>
            <person name="Waldron R."/>
            <person name="Moloney N.M."/>
            <person name="Sperisen C."/>
            <person name="Kredics L."/>
            <person name="Vagvoelgyi C."/>
            <person name="Patrignani A."/>
            <person name="Fitzpatrick D."/>
            <person name="Nagy I."/>
            <person name="Doyle S."/>
            <person name="Anderson J.B."/>
            <person name="Grigoriev I.V."/>
            <person name="Gueldener U."/>
            <person name="Muensterkoetter M."/>
            <person name="Nagy L.G."/>
        </authorList>
    </citation>
    <scope>NUCLEOTIDE SEQUENCE [LARGE SCALE GENOMIC DNA]</scope>
    <source>
        <strain evidence="2">28-4</strain>
    </source>
</reference>
<dbReference type="EMBL" id="KZ293442">
    <property type="protein sequence ID" value="PBK66167.1"/>
    <property type="molecule type" value="Genomic_DNA"/>
</dbReference>
<evidence type="ECO:0000313" key="2">
    <source>
        <dbReference type="Proteomes" id="UP000218334"/>
    </source>
</evidence>
<gene>
    <name evidence="1" type="ORF">ARMSODRAFT_371703</name>
</gene>
<evidence type="ECO:0000313" key="1">
    <source>
        <dbReference type="EMBL" id="PBK66167.1"/>
    </source>
</evidence>
<dbReference type="AlphaFoldDB" id="A0A2H3BNN2"/>
<protein>
    <submittedName>
        <fullName evidence="1">Uncharacterized protein</fullName>
    </submittedName>
</protein>
<sequence length="64" mass="7727">MEKRYRFRQIKSIELLNLPTALDTRYYRLKIFAGSVYKKTDTYTLKTKALKTTLIPKWTIRLDL</sequence>
<dbReference type="Proteomes" id="UP000218334">
    <property type="component" value="Unassembled WGS sequence"/>
</dbReference>
<proteinExistence type="predicted"/>
<keyword evidence="2" id="KW-1185">Reference proteome</keyword>
<accession>A0A2H3BNN2</accession>
<name>A0A2H3BNN2_9AGAR</name>